<dbReference type="SUPFAM" id="SSF53448">
    <property type="entry name" value="Nucleotide-diphospho-sugar transferases"/>
    <property type="match status" value="1"/>
</dbReference>
<comment type="caution">
    <text evidence="3">The sequence shown here is derived from an EMBL/GenBank/DDBJ whole genome shotgun (WGS) entry which is preliminary data.</text>
</comment>
<dbReference type="PANTHER" id="PTHR43630:SF2">
    <property type="entry name" value="GLYCOSYLTRANSFERASE"/>
    <property type="match status" value="1"/>
</dbReference>
<dbReference type="GO" id="GO:0016740">
    <property type="term" value="F:transferase activity"/>
    <property type="evidence" value="ECO:0007669"/>
    <property type="project" value="UniProtKB-KW"/>
</dbReference>
<evidence type="ECO:0000313" key="5">
    <source>
        <dbReference type="Proteomes" id="UP000278164"/>
    </source>
</evidence>
<evidence type="ECO:0000313" key="6">
    <source>
        <dbReference type="Proteomes" id="UP000310032"/>
    </source>
</evidence>
<dbReference type="Gene3D" id="3.90.550.10">
    <property type="entry name" value="Spore Coat Polysaccharide Biosynthesis Protein SpsA, Chain A"/>
    <property type="match status" value="1"/>
</dbReference>
<organism evidence="3 5">
    <name type="scientific">Parabacteroides distasonis</name>
    <dbReference type="NCBI Taxonomy" id="823"/>
    <lineage>
        <taxon>Bacteria</taxon>
        <taxon>Pseudomonadati</taxon>
        <taxon>Bacteroidota</taxon>
        <taxon>Bacteroidia</taxon>
        <taxon>Bacteroidales</taxon>
        <taxon>Tannerellaceae</taxon>
        <taxon>Parabacteroides</taxon>
    </lineage>
</organism>
<keyword evidence="3" id="KW-0808">Transferase</keyword>
<proteinExistence type="inferred from homology"/>
<evidence type="ECO:0000256" key="1">
    <source>
        <dbReference type="ARBA" id="ARBA00038494"/>
    </source>
</evidence>
<feature type="domain" description="Glycosyltransferase 2-like" evidence="2">
    <location>
        <begin position="4"/>
        <end position="106"/>
    </location>
</feature>
<evidence type="ECO:0000313" key="3">
    <source>
        <dbReference type="EMBL" id="RLT72617.1"/>
    </source>
</evidence>
<dbReference type="Pfam" id="PF00535">
    <property type="entry name" value="Glycos_transf_2"/>
    <property type="match status" value="1"/>
</dbReference>
<accession>A0A3L7ZNV2</accession>
<name>A0A3L7ZNV2_PARDI</name>
<dbReference type="RefSeq" id="WP_121736882.1">
    <property type="nucleotide sequence ID" value="NZ_QXXG01000034.1"/>
</dbReference>
<dbReference type="EMBL" id="RAYI01000032">
    <property type="protein sequence ID" value="RLT72617.1"/>
    <property type="molecule type" value="Genomic_DNA"/>
</dbReference>
<dbReference type="EMBL" id="SRYM01000009">
    <property type="protein sequence ID" value="TGY60915.1"/>
    <property type="molecule type" value="Genomic_DNA"/>
</dbReference>
<dbReference type="Proteomes" id="UP000310032">
    <property type="component" value="Unassembled WGS sequence"/>
</dbReference>
<dbReference type="CDD" id="cd02511">
    <property type="entry name" value="Beta4Glucosyltransferase"/>
    <property type="match status" value="1"/>
</dbReference>
<dbReference type="OrthoDB" id="9815923at2"/>
<evidence type="ECO:0000313" key="4">
    <source>
        <dbReference type="EMBL" id="TGY60915.1"/>
    </source>
</evidence>
<evidence type="ECO:0000259" key="2">
    <source>
        <dbReference type="Pfam" id="PF00535"/>
    </source>
</evidence>
<protein>
    <submittedName>
        <fullName evidence="3">Glycosyltransferase family 2 protein</fullName>
    </submittedName>
</protein>
<comment type="similarity">
    <text evidence="1">Belongs to the glycosyltransferase 2 family. WaaE/KdtX subfamily.</text>
</comment>
<gene>
    <name evidence="3" type="ORF">D7V78_14980</name>
    <name evidence="4" type="ORF">E5342_04820</name>
</gene>
<dbReference type="AlphaFoldDB" id="A0A3L7ZNV2"/>
<dbReference type="Proteomes" id="UP000278164">
    <property type="component" value="Unassembled WGS sequence"/>
</dbReference>
<sequence length="257" mass="29739">MGISVVINTYNADLHLDKVLSAVQDFDEILLCDMNSTDKTIQIAQKHNCRIIYHEHTGIVEPARNKTIQAASQEWVLIIDADEIVTPQLKEYLYQQINLPNPPDAIRIPRKNYFMGKFMRATYPDYLLRFSRKEAIDWPPFVHAIPHITGKTATIPAHKTELALIHLANESVADFIRKINTYSDKEVERRKNKKYALFDIAMQVSFRFFKQYILKKGILDGTPGFCYAILSAYYKFATMAKVYEYHHKKQPAPRTGL</sequence>
<reference evidence="3 5" key="1">
    <citation type="submission" date="2018-09" db="EMBL/GenBank/DDBJ databases">
        <title>Murine metabolic-syndrome-specific gut microbial biobank.</title>
        <authorList>
            <person name="Liu C."/>
        </authorList>
    </citation>
    <scope>NUCLEOTIDE SEQUENCE [LARGE SCALE GENOMIC DNA]</scope>
    <source>
        <strain evidence="3 5">8-P5</strain>
    </source>
</reference>
<dbReference type="PANTHER" id="PTHR43630">
    <property type="entry name" value="POLY-BETA-1,6-N-ACETYL-D-GLUCOSAMINE SYNTHASE"/>
    <property type="match status" value="1"/>
</dbReference>
<reference evidence="4 6" key="2">
    <citation type="submission" date="2019-04" db="EMBL/GenBank/DDBJ databases">
        <title>Microbes associate with the intestines of laboratory mice.</title>
        <authorList>
            <person name="Navarre W."/>
            <person name="Wong E."/>
            <person name="Huang K."/>
            <person name="Tropini C."/>
            <person name="Ng K."/>
            <person name="Yu B."/>
        </authorList>
    </citation>
    <scope>NUCLEOTIDE SEQUENCE [LARGE SCALE GENOMIC DNA]</scope>
    <source>
        <strain evidence="4 6">NM39_I3</strain>
    </source>
</reference>
<dbReference type="InterPro" id="IPR001173">
    <property type="entry name" value="Glyco_trans_2-like"/>
</dbReference>
<dbReference type="InterPro" id="IPR029044">
    <property type="entry name" value="Nucleotide-diphossugar_trans"/>
</dbReference>